<dbReference type="Proteomes" id="UP000216913">
    <property type="component" value="Unassembled WGS sequence"/>
</dbReference>
<keyword evidence="2" id="KW-0472">Membrane</keyword>
<dbReference type="EMBL" id="NEVP01000006">
    <property type="protein sequence ID" value="OZI51736.1"/>
    <property type="molecule type" value="Genomic_DNA"/>
</dbReference>
<keyword evidence="2" id="KW-0812">Transmembrane</keyword>
<proteinExistence type="predicted"/>
<evidence type="ECO:0000256" key="2">
    <source>
        <dbReference type="SAM" id="Phobius"/>
    </source>
</evidence>
<sequence>MPEFRVSTQATPYWRRNVRLIALLLAVWALVTFVPAYFARELTFSFIGWPFSFWMAAYGAPLAYLILIGIYAWVMRRQDERADDEAAQTDVPEASHGPFDPRTASRER</sequence>
<organism evidence="4 5">
    <name type="scientific">Bordetella genomosp. 5</name>
    <dbReference type="NCBI Taxonomy" id="1395608"/>
    <lineage>
        <taxon>Bacteria</taxon>
        <taxon>Pseudomonadati</taxon>
        <taxon>Pseudomonadota</taxon>
        <taxon>Betaproteobacteria</taxon>
        <taxon>Burkholderiales</taxon>
        <taxon>Alcaligenaceae</taxon>
        <taxon>Bordetella</taxon>
    </lineage>
</organism>
<name>A0A261TQ15_9BORD</name>
<gene>
    <name evidence="4" type="ORF">CAL25_09390</name>
</gene>
<dbReference type="NCBIfam" id="TIGR03647">
    <property type="entry name" value="Na_symport_sm"/>
    <property type="match status" value="1"/>
</dbReference>
<evidence type="ECO:0000313" key="4">
    <source>
        <dbReference type="EMBL" id="OZI51736.1"/>
    </source>
</evidence>
<evidence type="ECO:0000256" key="1">
    <source>
        <dbReference type="SAM" id="MobiDB-lite"/>
    </source>
</evidence>
<keyword evidence="2" id="KW-1133">Transmembrane helix</keyword>
<dbReference type="InterPro" id="IPR019886">
    <property type="entry name" value="Na_symporter_ssu"/>
</dbReference>
<dbReference type="Pfam" id="PF13937">
    <property type="entry name" value="DUF4212"/>
    <property type="match status" value="1"/>
</dbReference>
<dbReference type="AlphaFoldDB" id="A0A261TQ15"/>
<feature type="domain" description="Sodium symporter small subunit" evidence="3">
    <location>
        <begin position="11"/>
        <end position="81"/>
    </location>
</feature>
<dbReference type="OrthoDB" id="9797746at2"/>
<feature type="region of interest" description="Disordered" evidence="1">
    <location>
        <begin position="84"/>
        <end position="108"/>
    </location>
</feature>
<feature type="transmembrane region" description="Helical" evidence="2">
    <location>
        <begin position="51"/>
        <end position="74"/>
    </location>
</feature>
<protein>
    <recommendedName>
        <fullName evidence="3">Sodium symporter small subunit domain-containing protein</fullName>
    </recommendedName>
</protein>
<evidence type="ECO:0000259" key="3">
    <source>
        <dbReference type="Pfam" id="PF13937"/>
    </source>
</evidence>
<accession>A0A261TQ15</accession>
<keyword evidence="5" id="KW-1185">Reference proteome</keyword>
<evidence type="ECO:0000313" key="5">
    <source>
        <dbReference type="Proteomes" id="UP000216913"/>
    </source>
</evidence>
<reference evidence="4 5" key="1">
    <citation type="submission" date="2017-05" db="EMBL/GenBank/DDBJ databases">
        <title>Complete and WGS of Bordetella genogroups.</title>
        <authorList>
            <person name="Spilker T."/>
            <person name="LiPuma J."/>
        </authorList>
    </citation>
    <scope>NUCLEOTIDE SEQUENCE [LARGE SCALE GENOMIC DNA]</scope>
    <source>
        <strain evidence="4 5">AU10456</strain>
    </source>
</reference>
<feature type="transmembrane region" description="Helical" evidence="2">
    <location>
        <begin position="20"/>
        <end position="39"/>
    </location>
</feature>
<dbReference type="RefSeq" id="WP_094799692.1">
    <property type="nucleotide sequence ID" value="NZ_NEVP01000006.1"/>
</dbReference>
<comment type="caution">
    <text evidence="4">The sequence shown here is derived from an EMBL/GenBank/DDBJ whole genome shotgun (WGS) entry which is preliminary data.</text>
</comment>